<evidence type="ECO:0000313" key="8">
    <source>
        <dbReference type="EMBL" id="CAI9771381.1"/>
    </source>
</evidence>
<dbReference type="PANTHER" id="PTHR10177">
    <property type="entry name" value="CYCLINS"/>
    <property type="match status" value="1"/>
</dbReference>
<evidence type="ECO:0000256" key="5">
    <source>
        <dbReference type="RuleBase" id="RU000383"/>
    </source>
</evidence>
<evidence type="ECO:0000256" key="1">
    <source>
        <dbReference type="ARBA" id="ARBA00009065"/>
    </source>
</evidence>
<keyword evidence="2" id="KW-0132">Cell division</keyword>
<dbReference type="SUPFAM" id="SSF47954">
    <property type="entry name" value="Cyclin-like"/>
    <property type="match status" value="2"/>
</dbReference>
<dbReference type="InterPro" id="IPR036915">
    <property type="entry name" value="Cyclin-like_sf"/>
</dbReference>
<gene>
    <name evidence="8" type="ORF">FPE_LOCUS18811</name>
</gene>
<sequence>MDEEYIQSLLDREMHDFAQIPSGDWIKEARLDAIQYILNKRDLLGFTSQTAYLSVIYLDRFLSRRSIDEEKYWAVRLLSMACLSLAAKMEECAVPALPEFCVDEYSFESSVIQRMELLVLNTLEWKMGSLTPFAFTQFFLTKFCQSSLQRNAMSTIVEVILGSLKDVEIMCYRSSVIAASATLVVLDPRLTRDALEHKINLLSSTSVLKIEDIVSCYYQILELDILKLNRGDIMSPDLSPNQLQIAQVLGSSSVATSADSAKRKMLIFNQNDHIPHKKQQH</sequence>
<evidence type="ECO:0000313" key="9">
    <source>
        <dbReference type="Proteomes" id="UP000834106"/>
    </source>
</evidence>
<keyword evidence="4" id="KW-0131">Cell cycle</keyword>
<dbReference type="InterPro" id="IPR039361">
    <property type="entry name" value="Cyclin"/>
</dbReference>
<dbReference type="EMBL" id="OU503046">
    <property type="protein sequence ID" value="CAI9771381.1"/>
    <property type="molecule type" value="Genomic_DNA"/>
</dbReference>
<comment type="similarity">
    <text evidence="1">Belongs to the cyclin family. Cyclin D subfamily.</text>
</comment>
<keyword evidence="9" id="KW-1185">Reference proteome</keyword>
<name>A0AAD1ZNZ7_9LAMI</name>
<dbReference type="Gene3D" id="1.10.472.10">
    <property type="entry name" value="Cyclin-like"/>
    <property type="match status" value="2"/>
</dbReference>
<dbReference type="SMART" id="SM01332">
    <property type="entry name" value="Cyclin_C"/>
    <property type="match status" value="1"/>
</dbReference>
<dbReference type="Proteomes" id="UP000834106">
    <property type="component" value="Chromosome 11"/>
</dbReference>
<evidence type="ECO:0000256" key="4">
    <source>
        <dbReference type="ARBA" id="ARBA00023306"/>
    </source>
</evidence>
<dbReference type="FunFam" id="1.10.472.10:FF:000069">
    <property type="entry name" value="Cyclin-D5-1"/>
    <property type="match status" value="1"/>
</dbReference>
<dbReference type="PROSITE" id="PS00292">
    <property type="entry name" value="CYCLINS"/>
    <property type="match status" value="1"/>
</dbReference>
<organism evidence="8 9">
    <name type="scientific">Fraxinus pennsylvanica</name>
    <dbReference type="NCBI Taxonomy" id="56036"/>
    <lineage>
        <taxon>Eukaryota</taxon>
        <taxon>Viridiplantae</taxon>
        <taxon>Streptophyta</taxon>
        <taxon>Embryophyta</taxon>
        <taxon>Tracheophyta</taxon>
        <taxon>Spermatophyta</taxon>
        <taxon>Magnoliopsida</taxon>
        <taxon>eudicotyledons</taxon>
        <taxon>Gunneridae</taxon>
        <taxon>Pentapetalae</taxon>
        <taxon>asterids</taxon>
        <taxon>lamiids</taxon>
        <taxon>Lamiales</taxon>
        <taxon>Oleaceae</taxon>
        <taxon>Oleeae</taxon>
        <taxon>Fraxinus</taxon>
    </lineage>
</organism>
<feature type="domain" description="Cyclin-like" evidence="6">
    <location>
        <begin position="35"/>
        <end position="121"/>
    </location>
</feature>
<dbReference type="Pfam" id="PF02984">
    <property type="entry name" value="Cyclin_C"/>
    <property type="match status" value="1"/>
</dbReference>
<dbReference type="AlphaFoldDB" id="A0AAD1ZNZ7"/>
<dbReference type="InterPro" id="IPR006671">
    <property type="entry name" value="Cyclin_N"/>
</dbReference>
<dbReference type="InterPro" id="IPR004367">
    <property type="entry name" value="Cyclin_C-dom"/>
</dbReference>
<dbReference type="InterPro" id="IPR048258">
    <property type="entry name" value="Cyclins_cyclin-box"/>
</dbReference>
<evidence type="ECO:0000259" key="6">
    <source>
        <dbReference type="SMART" id="SM00385"/>
    </source>
</evidence>
<dbReference type="SMART" id="SM00385">
    <property type="entry name" value="CYCLIN"/>
    <property type="match status" value="1"/>
</dbReference>
<evidence type="ECO:0000256" key="3">
    <source>
        <dbReference type="ARBA" id="ARBA00023127"/>
    </source>
</evidence>
<dbReference type="Pfam" id="PF00134">
    <property type="entry name" value="Cyclin_N"/>
    <property type="match status" value="1"/>
</dbReference>
<proteinExistence type="inferred from homology"/>
<dbReference type="CDD" id="cd20543">
    <property type="entry name" value="CYCLIN_AtCycD-like_rpt1"/>
    <property type="match status" value="1"/>
</dbReference>
<evidence type="ECO:0000259" key="7">
    <source>
        <dbReference type="SMART" id="SM01332"/>
    </source>
</evidence>
<dbReference type="CDD" id="cd20544">
    <property type="entry name" value="CYCLIN_AtCycD-like_rpt2"/>
    <property type="match status" value="1"/>
</dbReference>
<feature type="domain" description="Cyclin C-terminal" evidence="7">
    <location>
        <begin position="130"/>
        <end position="260"/>
    </location>
</feature>
<keyword evidence="3 5" id="KW-0195">Cyclin</keyword>
<evidence type="ECO:0000256" key="2">
    <source>
        <dbReference type="ARBA" id="ARBA00022618"/>
    </source>
</evidence>
<dbReference type="GO" id="GO:0051301">
    <property type="term" value="P:cell division"/>
    <property type="evidence" value="ECO:0007669"/>
    <property type="project" value="UniProtKB-KW"/>
</dbReference>
<reference evidence="8" key="1">
    <citation type="submission" date="2023-05" db="EMBL/GenBank/DDBJ databases">
        <authorList>
            <person name="Huff M."/>
        </authorList>
    </citation>
    <scope>NUCLEOTIDE SEQUENCE</scope>
</reference>
<dbReference type="InterPro" id="IPR013763">
    <property type="entry name" value="Cyclin-like_dom"/>
</dbReference>
<accession>A0AAD1ZNZ7</accession>
<protein>
    <submittedName>
        <fullName evidence="8">Uncharacterized protein</fullName>
    </submittedName>
</protein>